<organism evidence="2">
    <name type="scientific">Alexandrium monilatum</name>
    <dbReference type="NCBI Taxonomy" id="311494"/>
    <lineage>
        <taxon>Eukaryota</taxon>
        <taxon>Sar</taxon>
        <taxon>Alveolata</taxon>
        <taxon>Dinophyceae</taxon>
        <taxon>Gonyaulacales</taxon>
        <taxon>Pyrocystaceae</taxon>
        <taxon>Alexandrium</taxon>
    </lineage>
</organism>
<feature type="region of interest" description="Disordered" evidence="1">
    <location>
        <begin position="26"/>
        <end position="157"/>
    </location>
</feature>
<protein>
    <recommendedName>
        <fullName evidence="3">C3H1-type domain-containing protein</fullName>
    </recommendedName>
</protein>
<dbReference type="EMBL" id="HBNR01052283">
    <property type="protein sequence ID" value="CAE4617022.1"/>
    <property type="molecule type" value="Transcribed_RNA"/>
</dbReference>
<feature type="compositionally biased region" description="Low complexity" evidence="1">
    <location>
        <begin position="96"/>
        <end position="107"/>
    </location>
</feature>
<name>A0A7S4RJX6_9DINO</name>
<evidence type="ECO:0000256" key="1">
    <source>
        <dbReference type="SAM" id="MobiDB-lite"/>
    </source>
</evidence>
<gene>
    <name evidence="2" type="ORF">AMON00008_LOCUS36661</name>
</gene>
<accession>A0A7S4RJX6</accession>
<feature type="compositionally biased region" description="Low complexity" evidence="1">
    <location>
        <begin position="115"/>
        <end position="128"/>
    </location>
</feature>
<evidence type="ECO:0000313" key="2">
    <source>
        <dbReference type="EMBL" id="CAE4617022.1"/>
    </source>
</evidence>
<feature type="region of interest" description="Disordered" evidence="1">
    <location>
        <begin position="202"/>
        <end position="227"/>
    </location>
</feature>
<proteinExistence type="predicted"/>
<reference evidence="2" key="1">
    <citation type="submission" date="2021-01" db="EMBL/GenBank/DDBJ databases">
        <authorList>
            <person name="Corre E."/>
            <person name="Pelletier E."/>
            <person name="Niang G."/>
            <person name="Scheremetjew M."/>
            <person name="Finn R."/>
            <person name="Kale V."/>
            <person name="Holt S."/>
            <person name="Cochrane G."/>
            <person name="Meng A."/>
            <person name="Brown T."/>
            <person name="Cohen L."/>
        </authorList>
    </citation>
    <scope>NUCLEOTIDE SEQUENCE</scope>
    <source>
        <strain evidence="2">CCMP3105</strain>
    </source>
</reference>
<feature type="compositionally biased region" description="Low complexity" evidence="1">
    <location>
        <begin position="216"/>
        <end position="227"/>
    </location>
</feature>
<dbReference type="AlphaFoldDB" id="A0A7S4RJX6"/>
<sequence>MHEVDAASPFAFGAPFQVLFSGISFADPARGQSPFPRELPTQPASAADDEEPRAAPAEAFDLAPSGSACEEPQATPAKTPDLALSGSAGEDPQTPPDQSTTPTTPSSAREDSRTAPDPSTNPTTPSSSREADAGPAAEPRPSLPSTGAGRMLGSMGHEQGRCKPCAYSWRPSGCYKGSDCICCHLCTKEDYDRRRWTMKQARARRRRERCQRPTASLPSPLSSRSPSRQLYGVASVSAEELQWLQLQMSSPESTGTFPCGSARPLWEEQPDPQWLRLRMSSPESSGTFQCGATGPF</sequence>
<evidence type="ECO:0008006" key="3">
    <source>
        <dbReference type="Google" id="ProtNLM"/>
    </source>
</evidence>